<keyword evidence="8 10" id="KW-0443">Lipid metabolism</keyword>
<feature type="domain" description="GHMP kinase N-terminal" evidence="11">
    <location>
        <begin position="134"/>
        <end position="208"/>
    </location>
</feature>
<evidence type="ECO:0000256" key="8">
    <source>
        <dbReference type="ARBA" id="ARBA00023098"/>
    </source>
</evidence>
<feature type="domain" description="GHMP kinase C-terminal" evidence="12">
    <location>
        <begin position="286"/>
        <end position="355"/>
    </location>
</feature>
<dbReference type="InterPro" id="IPR006204">
    <property type="entry name" value="GHMP_kinase_N_dom"/>
</dbReference>
<dbReference type="InterPro" id="IPR020568">
    <property type="entry name" value="Ribosomal_Su5_D2-typ_SF"/>
</dbReference>
<evidence type="ECO:0000256" key="6">
    <source>
        <dbReference type="ARBA" id="ARBA00022840"/>
    </source>
</evidence>
<dbReference type="STRING" id="157072.A0A024TN18"/>
<dbReference type="InterPro" id="IPR006205">
    <property type="entry name" value="Mev_gal_kin"/>
</dbReference>
<evidence type="ECO:0000313" key="13">
    <source>
        <dbReference type="EMBL" id="ETV95384.1"/>
    </source>
</evidence>
<dbReference type="EMBL" id="KI913981">
    <property type="protein sequence ID" value="ETV95384.1"/>
    <property type="molecule type" value="Genomic_DNA"/>
</dbReference>
<dbReference type="eggNOG" id="KOG1511">
    <property type="taxonomic scope" value="Eukaryota"/>
</dbReference>
<dbReference type="GO" id="GO:0016126">
    <property type="term" value="P:sterol biosynthetic process"/>
    <property type="evidence" value="ECO:0007669"/>
    <property type="project" value="UniProtKB-KW"/>
</dbReference>
<evidence type="ECO:0000259" key="12">
    <source>
        <dbReference type="Pfam" id="PF08544"/>
    </source>
</evidence>
<comment type="pathway">
    <text evidence="9 10">Isoprenoid biosynthesis; isopentenyl diphosphate biosynthesis via mevalonate pathway; isopentenyl diphosphate from (R)-mevalonate: step 1/3.</text>
</comment>
<dbReference type="InterPro" id="IPR036554">
    <property type="entry name" value="GHMP_kinase_C_sf"/>
</dbReference>
<dbReference type="Pfam" id="PF00288">
    <property type="entry name" value="GHMP_kinases_N"/>
    <property type="match status" value="1"/>
</dbReference>
<keyword evidence="3 10" id="KW-0808">Transferase</keyword>
<evidence type="ECO:0000256" key="3">
    <source>
        <dbReference type="ARBA" id="ARBA00022679"/>
    </source>
</evidence>
<comment type="similarity">
    <text evidence="10">Belongs to the GHMP kinase family. Mevalonate kinase subfamily.</text>
</comment>
<dbReference type="SUPFAM" id="SSF54211">
    <property type="entry name" value="Ribosomal protein S5 domain 2-like"/>
    <property type="match status" value="1"/>
</dbReference>
<keyword evidence="10" id="KW-0756">Sterol biosynthesis</keyword>
<comment type="subcellular location">
    <subcellularLocation>
        <location evidence="10">Cytoplasm</location>
    </subcellularLocation>
</comment>
<organism evidence="13">
    <name type="scientific">Aphanomyces invadans</name>
    <dbReference type="NCBI Taxonomy" id="157072"/>
    <lineage>
        <taxon>Eukaryota</taxon>
        <taxon>Sar</taxon>
        <taxon>Stramenopiles</taxon>
        <taxon>Oomycota</taxon>
        <taxon>Saprolegniomycetes</taxon>
        <taxon>Saprolegniales</taxon>
        <taxon>Verrucalvaceae</taxon>
        <taxon>Aphanomyces</taxon>
    </lineage>
</organism>
<keyword evidence="4 10" id="KW-0547">Nucleotide-binding</keyword>
<protein>
    <recommendedName>
        <fullName evidence="10">Mevalonate kinase</fullName>
        <shortName evidence="10">MK</shortName>
        <ecNumber evidence="10">2.7.1.36</ecNumber>
    </recommendedName>
</protein>
<proteinExistence type="inferred from homology"/>
<dbReference type="GO" id="GO:0005524">
    <property type="term" value="F:ATP binding"/>
    <property type="evidence" value="ECO:0007669"/>
    <property type="project" value="UniProtKB-KW"/>
</dbReference>
<keyword evidence="1 10" id="KW-0963">Cytoplasm</keyword>
<evidence type="ECO:0000256" key="7">
    <source>
        <dbReference type="ARBA" id="ARBA00022842"/>
    </source>
</evidence>
<dbReference type="NCBIfam" id="TIGR00549">
    <property type="entry name" value="mevalon_kin"/>
    <property type="match status" value="1"/>
</dbReference>
<keyword evidence="10" id="KW-0753">Steroid metabolism</keyword>
<reference evidence="13" key="1">
    <citation type="submission" date="2013-12" db="EMBL/GenBank/DDBJ databases">
        <title>The Genome Sequence of Aphanomyces invadans NJM9701.</title>
        <authorList>
            <consortium name="The Broad Institute Genomics Platform"/>
            <person name="Russ C."/>
            <person name="Tyler B."/>
            <person name="van West P."/>
            <person name="Dieguez-Uribeondo J."/>
            <person name="Young S.K."/>
            <person name="Zeng Q."/>
            <person name="Gargeya S."/>
            <person name="Fitzgerald M."/>
            <person name="Abouelleil A."/>
            <person name="Alvarado L."/>
            <person name="Chapman S.B."/>
            <person name="Gainer-Dewar J."/>
            <person name="Goldberg J."/>
            <person name="Griggs A."/>
            <person name="Gujja S."/>
            <person name="Hansen M."/>
            <person name="Howarth C."/>
            <person name="Imamovic A."/>
            <person name="Ireland A."/>
            <person name="Larimer J."/>
            <person name="McCowan C."/>
            <person name="Murphy C."/>
            <person name="Pearson M."/>
            <person name="Poon T.W."/>
            <person name="Priest M."/>
            <person name="Roberts A."/>
            <person name="Saif S."/>
            <person name="Shea T."/>
            <person name="Sykes S."/>
            <person name="Wortman J."/>
            <person name="Nusbaum C."/>
            <person name="Birren B."/>
        </authorList>
    </citation>
    <scope>NUCLEOTIDE SEQUENCE [LARGE SCALE GENOMIC DNA]</scope>
    <source>
        <strain evidence="13">NJM9701</strain>
    </source>
</reference>
<dbReference type="Gene3D" id="3.30.230.10">
    <property type="match status" value="1"/>
</dbReference>
<dbReference type="PANTHER" id="PTHR43290">
    <property type="entry name" value="MEVALONATE KINASE"/>
    <property type="match status" value="1"/>
</dbReference>
<keyword evidence="10" id="KW-1207">Sterol metabolism</keyword>
<dbReference type="UniPathway" id="UPA00057">
    <property type="reaction ID" value="UER00098"/>
</dbReference>
<dbReference type="PRINTS" id="PR00959">
    <property type="entry name" value="MEVGALKINASE"/>
</dbReference>
<dbReference type="SUPFAM" id="SSF55060">
    <property type="entry name" value="GHMP Kinase, C-terminal domain"/>
    <property type="match status" value="1"/>
</dbReference>
<evidence type="ECO:0000256" key="1">
    <source>
        <dbReference type="ARBA" id="ARBA00022490"/>
    </source>
</evidence>
<dbReference type="GeneID" id="20088315"/>
<dbReference type="InterPro" id="IPR013750">
    <property type="entry name" value="GHMP_kinase_C_dom"/>
</dbReference>
<keyword evidence="2 10" id="KW-0444">Lipid biosynthesis</keyword>
<dbReference type="RefSeq" id="XP_008876085.1">
    <property type="nucleotide sequence ID" value="XM_008877863.1"/>
</dbReference>
<dbReference type="PANTHER" id="PTHR43290:SF2">
    <property type="entry name" value="MEVALONATE KINASE"/>
    <property type="match status" value="1"/>
</dbReference>
<evidence type="ECO:0000256" key="4">
    <source>
        <dbReference type="ARBA" id="ARBA00022741"/>
    </source>
</evidence>
<evidence type="ECO:0000256" key="9">
    <source>
        <dbReference type="ARBA" id="ARBA00029438"/>
    </source>
</evidence>
<dbReference type="GO" id="GO:0019287">
    <property type="term" value="P:isopentenyl diphosphate biosynthetic process, mevalonate pathway"/>
    <property type="evidence" value="ECO:0007669"/>
    <property type="project" value="UniProtKB-UniPathway"/>
</dbReference>
<gene>
    <name evidence="13" type="ORF">H310_11265</name>
</gene>
<dbReference type="GO" id="GO:0005829">
    <property type="term" value="C:cytosol"/>
    <property type="evidence" value="ECO:0007669"/>
    <property type="project" value="TreeGrafter"/>
</dbReference>
<evidence type="ECO:0000256" key="10">
    <source>
        <dbReference type="RuleBase" id="RU363087"/>
    </source>
</evidence>
<evidence type="ECO:0000259" key="11">
    <source>
        <dbReference type="Pfam" id="PF00288"/>
    </source>
</evidence>
<evidence type="ECO:0000256" key="5">
    <source>
        <dbReference type="ARBA" id="ARBA00022777"/>
    </source>
</evidence>
<keyword evidence="7" id="KW-0460">Magnesium</keyword>
<dbReference type="OrthoDB" id="1652964at2759"/>
<name>A0A024TN18_9STRA</name>
<dbReference type="InterPro" id="IPR014721">
    <property type="entry name" value="Ribsml_uS5_D2-typ_fold_subgr"/>
</dbReference>
<dbReference type="VEuPathDB" id="FungiDB:H310_11265"/>
<keyword evidence="6 10" id="KW-0067">ATP-binding</keyword>
<keyword evidence="10" id="KW-0752">Steroid biosynthesis</keyword>
<sequence length="382" mass="39692">MPPFLAAQASAPGKVILFGEHAVVYGIPAIAMAVSDLRVSTRVTFGGDPNVVVSLLNLTSMQDTLPLSRTWSLTSIKAAFLGVDIASPDTFLPRPSAAITAALGKFLSGQHPKDANALRPALFLVLAILPDLLDQSLGVRIQVTSGEFPLGAGLGSSAAFCVSVAAALLRSRSSDVLLSTINAHAFAAEVLLHDDPSGVDNTVSTYGGAILYEKSPQSMSFLQDLPTLRFLVTNTNVPRETKVLVANVRALHTADPAFVNARFQAIHEIVSSFQQQVGTDAATAFSPAAFQAMIARNQTLLADVGVSHPAIETVVKLAGPDLPTKLTGAGGGGCTITYIPEHTDEAVVLALKANLAKEGFTVIETVLGGHGVKVAALANVEA</sequence>
<comment type="catalytic activity">
    <reaction evidence="10">
        <text>(R)-mevalonate + ATP = (R)-5-phosphomevalonate + ADP + H(+)</text>
        <dbReference type="Rhea" id="RHEA:17065"/>
        <dbReference type="ChEBI" id="CHEBI:15378"/>
        <dbReference type="ChEBI" id="CHEBI:30616"/>
        <dbReference type="ChEBI" id="CHEBI:36464"/>
        <dbReference type="ChEBI" id="CHEBI:58146"/>
        <dbReference type="ChEBI" id="CHEBI:456216"/>
        <dbReference type="EC" id="2.7.1.36"/>
    </reaction>
</comment>
<dbReference type="EC" id="2.7.1.36" evidence="10"/>
<dbReference type="GO" id="GO:0004496">
    <property type="term" value="F:mevalonate kinase activity"/>
    <property type="evidence" value="ECO:0007669"/>
    <property type="project" value="UniProtKB-EC"/>
</dbReference>
<keyword evidence="5 10" id="KW-0418">Kinase</keyword>
<dbReference type="Pfam" id="PF08544">
    <property type="entry name" value="GHMP_kinases_C"/>
    <property type="match status" value="1"/>
</dbReference>
<accession>A0A024TN18</accession>
<evidence type="ECO:0000256" key="2">
    <source>
        <dbReference type="ARBA" id="ARBA00022516"/>
    </source>
</evidence>
<dbReference type="Gene3D" id="3.30.70.890">
    <property type="entry name" value="GHMP kinase, C-terminal domain"/>
    <property type="match status" value="1"/>
</dbReference>
<dbReference type="AlphaFoldDB" id="A0A024TN18"/>